<dbReference type="SUPFAM" id="SSF54909">
    <property type="entry name" value="Dimeric alpha+beta barrel"/>
    <property type="match status" value="1"/>
</dbReference>
<protein>
    <submittedName>
        <fullName evidence="2">Stress responsive alpha-beta barrel domain protein Dabb</fullName>
    </submittedName>
</protein>
<dbReference type="InterPro" id="IPR013097">
    <property type="entry name" value="Dabb"/>
</dbReference>
<evidence type="ECO:0000259" key="1">
    <source>
        <dbReference type="PROSITE" id="PS51502"/>
    </source>
</evidence>
<dbReference type="Pfam" id="PF07876">
    <property type="entry name" value="Dabb"/>
    <property type="match status" value="1"/>
</dbReference>
<dbReference type="Gene3D" id="3.30.70.100">
    <property type="match status" value="1"/>
</dbReference>
<name>A0A1W1CG05_9ZZZZ</name>
<dbReference type="SMART" id="SM00886">
    <property type="entry name" value="Dabb"/>
    <property type="match status" value="1"/>
</dbReference>
<proteinExistence type="predicted"/>
<dbReference type="EMBL" id="FPHH01000083">
    <property type="protein sequence ID" value="SFV64685.1"/>
    <property type="molecule type" value="Genomic_DNA"/>
</dbReference>
<evidence type="ECO:0000313" key="2">
    <source>
        <dbReference type="EMBL" id="SFV64685.1"/>
    </source>
</evidence>
<reference evidence="2" key="1">
    <citation type="submission" date="2016-10" db="EMBL/GenBank/DDBJ databases">
        <authorList>
            <person name="de Groot N.N."/>
        </authorList>
    </citation>
    <scope>NUCLEOTIDE SEQUENCE</scope>
</reference>
<sequence length="96" mass="11207">MVVHIVMFQFKEENKRENLELVKKRLEALVQKIEPLKRMEVGIDFNHSERAMDLSLYATFEHEAGLKTYATHPAHLEVVALIKELTIESKVVDYII</sequence>
<dbReference type="AlphaFoldDB" id="A0A1W1CG05"/>
<dbReference type="PANTHER" id="PTHR37832:SF1">
    <property type="entry name" value="STRESS-RESPONSE A_B BARREL DOMAIN-CONTAINING PROTEIN"/>
    <property type="match status" value="1"/>
</dbReference>
<feature type="domain" description="Stress-response A/B barrel" evidence="1">
    <location>
        <begin position="2"/>
        <end position="94"/>
    </location>
</feature>
<dbReference type="InterPro" id="IPR011008">
    <property type="entry name" value="Dimeric_a/b-barrel"/>
</dbReference>
<gene>
    <name evidence="2" type="ORF">MNB_SM-5-1158</name>
</gene>
<accession>A0A1W1CG05</accession>
<organism evidence="2">
    <name type="scientific">hydrothermal vent metagenome</name>
    <dbReference type="NCBI Taxonomy" id="652676"/>
    <lineage>
        <taxon>unclassified sequences</taxon>
        <taxon>metagenomes</taxon>
        <taxon>ecological metagenomes</taxon>
    </lineage>
</organism>
<dbReference type="PANTHER" id="PTHR37832">
    <property type="entry name" value="BLL2683 PROTEIN"/>
    <property type="match status" value="1"/>
</dbReference>
<dbReference type="PROSITE" id="PS51502">
    <property type="entry name" value="S_R_A_B_BARREL"/>
    <property type="match status" value="1"/>
</dbReference>